<keyword evidence="1" id="KW-0472">Membrane</keyword>
<evidence type="ECO:0000259" key="2">
    <source>
        <dbReference type="Pfam" id="PF03713"/>
    </source>
</evidence>
<dbReference type="InterPro" id="IPR012347">
    <property type="entry name" value="Ferritin-like"/>
</dbReference>
<keyword evidence="1" id="KW-1133">Transmembrane helix</keyword>
<dbReference type="EMBL" id="WTZA01000002">
    <property type="protein sequence ID" value="MXO76167.1"/>
    <property type="molecule type" value="Genomic_DNA"/>
</dbReference>
<dbReference type="Pfam" id="PF03713">
    <property type="entry name" value="DUF305"/>
    <property type="match status" value="1"/>
</dbReference>
<name>A0A6I4THU1_9SPHN</name>
<organism evidence="3 4">
    <name type="scientific">Tsuneonella aeria</name>
    <dbReference type="NCBI Taxonomy" id="1837929"/>
    <lineage>
        <taxon>Bacteria</taxon>
        <taxon>Pseudomonadati</taxon>
        <taxon>Pseudomonadota</taxon>
        <taxon>Alphaproteobacteria</taxon>
        <taxon>Sphingomonadales</taxon>
        <taxon>Erythrobacteraceae</taxon>
        <taxon>Tsuneonella</taxon>
    </lineage>
</organism>
<feature type="transmembrane region" description="Helical" evidence="1">
    <location>
        <begin position="48"/>
        <end position="67"/>
    </location>
</feature>
<dbReference type="Gene3D" id="1.20.1260.10">
    <property type="match status" value="1"/>
</dbReference>
<dbReference type="InterPro" id="IPR005183">
    <property type="entry name" value="DUF305_CopM-like"/>
</dbReference>
<dbReference type="OrthoDB" id="517560at2"/>
<feature type="domain" description="DUF305" evidence="2">
    <location>
        <begin position="102"/>
        <end position="157"/>
    </location>
</feature>
<evidence type="ECO:0000313" key="4">
    <source>
        <dbReference type="Proteomes" id="UP000439522"/>
    </source>
</evidence>
<keyword evidence="4" id="KW-1185">Reference proteome</keyword>
<evidence type="ECO:0000313" key="3">
    <source>
        <dbReference type="EMBL" id="MXO76167.1"/>
    </source>
</evidence>
<keyword evidence="1" id="KW-0812">Transmembrane</keyword>
<sequence>MAENTHQMMKMGWGRLAAMVATSVVVMFLLMYQLVYDLDHAMFSTNRLLSSLIMGGVMTVIMLAYMWRMYEGVGLKIAVVTGALLVAGGLLALNRSQQLNNDARFMKSMIPHHSIAINNARKSQITDPRVRELADQIIKSQVREIAEMKLLLEDLERNGRRGSEVLPAAPAVVTPEMVPEIRQAVQ</sequence>
<dbReference type="AlphaFoldDB" id="A0A6I4THU1"/>
<dbReference type="Proteomes" id="UP000439522">
    <property type="component" value="Unassembled WGS sequence"/>
</dbReference>
<feature type="transmembrane region" description="Helical" evidence="1">
    <location>
        <begin position="12"/>
        <end position="36"/>
    </location>
</feature>
<protein>
    <submittedName>
        <fullName evidence="3">DUF305 domain-containing protein</fullName>
    </submittedName>
</protein>
<gene>
    <name evidence="3" type="ORF">GRI40_13190</name>
</gene>
<evidence type="ECO:0000256" key="1">
    <source>
        <dbReference type="SAM" id="Phobius"/>
    </source>
</evidence>
<comment type="caution">
    <text evidence="3">The sequence shown here is derived from an EMBL/GenBank/DDBJ whole genome shotgun (WGS) entry which is preliminary data.</text>
</comment>
<reference evidence="3 4" key="1">
    <citation type="submission" date="2019-12" db="EMBL/GenBank/DDBJ databases">
        <title>Genomic-based taxomic classification of the family Erythrobacteraceae.</title>
        <authorList>
            <person name="Xu L."/>
        </authorList>
    </citation>
    <scope>NUCLEOTIDE SEQUENCE [LARGE SCALE GENOMIC DNA]</scope>
    <source>
        <strain evidence="3 4">100921-2</strain>
    </source>
</reference>
<dbReference type="RefSeq" id="WP_160611972.1">
    <property type="nucleotide sequence ID" value="NZ_WTZA01000002.1"/>
</dbReference>
<feature type="transmembrane region" description="Helical" evidence="1">
    <location>
        <begin position="73"/>
        <end position="93"/>
    </location>
</feature>
<proteinExistence type="predicted"/>
<accession>A0A6I4THU1</accession>